<proteinExistence type="predicted"/>
<comment type="caution">
    <text evidence="1">The sequence shown here is derived from an EMBL/GenBank/DDBJ whole genome shotgun (WGS) entry which is preliminary data.</text>
</comment>
<dbReference type="EMBL" id="BOOJ01000052">
    <property type="protein sequence ID" value="GIH95318.1"/>
    <property type="molecule type" value="Genomic_DNA"/>
</dbReference>
<evidence type="ECO:0000313" key="2">
    <source>
        <dbReference type="Proteomes" id="UP000619788"/>
    </source>
</evidence>
<sequence>MAITGTADLHQTLIFHMACAFDHQRDARTALVEHLGDDQGHTVHSWMRHVIRFDGAAAPWHRVKDCQTNGMSLIQAARAALDVSMKHLMEYSIPVSSQHIGNEVAMAEHDGHRAFVQIVKPLLELSA</sequence>
<organism evidence="1 2">
    <name type="scientific">Planobispora siamensis</name>
    <dbReference type="NCBI Taxonomy" id="936338"/>
    <lineage>
        <taxon>Bacteria</taxon>
        <taxon>Bacillati</taxon>
        <taxon>Actinomycetota</taxon>
        <taxon>Actinomycetes</taxon>
        <taxon>Streptosporangiales</taxon>
        <taxon>Streptosporangiaceae</taxon>
        <taxon>Planobispora</taxon>
    </lineage>
</organism>
<dbReference type="Proteomes" id="UP000619788">
    <property type="component" value="Unassembled WGS sequence"/>
</dbReference>
<dbReference type="RefSeq" id="WP_204067415.1">
    <property type="nucleotide sequence ID" value="NZ_BOOJ01000052.1"/>
</dbReference>
<dbReference type="AlphaFoldDB" id="A0A8J3SJ34"/>
<name>A0A8J3SJ34_9ACTN</name>
<gene>
    <name evidence="1" type="ORF">Psi01_59480</name>
</gene>
<keyword evidence="2" id="KW-1185">Reference proteome</keyword>
<protein>
    <submittedName>
        <fullName evidence="1">Uncharacterized protein</fullName>
    </submittedName>
</protein>
<evidence type="ECO:0000313" key="1">
    <source>
        <dbReference type="EMBL" id="GIH95318.1"/>
    </source>
</evidence>
<reference evidence="1 2" key="1">
    <citation type="submission" date="2021-01" db="EMBL/GenBank/DDBJ databases">
        <title>Whole genome shotgun sequence of Planobispora siamensis NBRC 107568.</title>
        <authorList>
            <person name="Komaki H."/>
            <person name="Tamura T."/>
        </authorList>
    </citation>
    <scope>NUCLEOTIDE SEQUENCE [LARGE SCALE GENOMIC DNA]</scope>
    <source>
        <strain evidence="1 2">NBRC 107568</strain>
    </source>
</reference>
<accession>A0A8J3SJ34</accession>